<keyword evidence="2" id="KW-1133">Transmembrane helix</keyword>
<feature type="region of interest" description="Disordered" evidence="1">
    <location>
        <begin position="147"/>
        <end position="171"/>
    </location>
</feature>
<proteinExistence type="predicted"/>
<evidence type="ECO:0000256" key="2">
    <source>
        <dbReference type="SAM" id="Phobius"/>
    </source>
</evidence>
<keyword evidence="2" id="KW-0472">Membrane</keyword>
<feature type="transmembrane region" description="Helical" evidence="2">
    <location>
        <begin position="279"/>
        <end position="302"/>
    </location>
</feature>
<keyword evidence="2" id="KW-0812">Transmembrane</keyword>
<sequence length="318" mass="34138">MDALRVHGEVSLDHGDPGVDVLHLRGKSRGGLEGSTLRQTLIAPGDPGLLGRFARRLQDVDVGLQVVDISLAGLVSDVDLEGVDVGLASLEGDIGLEGVDFGLQGGDFSLVRLQLQGFGRLRGIGLVADLDLEGVVVDLADLGRQVVGGRTPEGNDQRDERGGDGGDGDDGEEVEAVGLLPLVDVVDDRLGGRLPLADAGDLGRSLGDLRPVLRRGGGGGGSDGGGRVALGRHDFFSLAMPVHQSVTRNIRAPECGNLQYCLFRQHYRFPHFELPSSNLLPYTKILFIYSSFWLLLAIYALWHRLLTIIKQFFFLAFK</sequence>
<name>A0A2H0U116_9BACT</name>
<protein>
    <submittedName>
        <fullName evidence="3">Uncharacterized protein</fullName>
    </submittedName>
</protein>
<evidence type="ECO:0000256" key="1">
    <source>
        <dbReference type="SAM" id="MobiDB-lite"/>
    </source>
</evidence>
<evidence type="ECO:0000313" key="3">
    <source>
        <dbReference type="EMBL" id="PIR78512.1"/>
    </source>
</evidence>
<accession>A0A2H0U116</accession>
<evidence type="ECO:0000313" key="4">
    <source>
        <dbReference type="Proteomes" id="UP000230852"/>
    </source>
</evidence>
<comment type="caution">
    <text evidence="3">The sequence shown here is derived from an EMBL/GenBank/DDBJ whole genome shotgun (WGS) entry which is preliminary data.</text>
</comment>
<reference evidence="4" key="1">
    <citation type="submission" date="2017-09" db="EMBL/GenBank/DDBJ databases">
        <title>Depth-based differentiation of microbial function through sediment-hosted aquifers and enrichment of novel symbionts in the deep terrestrial subsurface.</title>
        <authorList>
            <person name="Probst A.J."/>
            <person name="Ladd B."/>
            <person name="Jarett J.K."/>
            <person name="Geller-Mcgrath D.E."/>
            <person name="Sieber C.M.K."/>
            <person name="Emerson J.B."/>
            <person name="Anantharaman K."/>
            <person name="Thomas B.C."/>
            <person name="Malmstrom R."/>
            <person name="Stieglmeier M."/>
            <person name="Klingl A."/>
            <person name="Woyke T."/>
            <person name="Ryan C.M."/>
            <person name="Banfield J.F."/>
        </authorList>
    </citation>
    <scope>NUCLEOTIDE SEQUENCE [LARGE SCALE GENOMIC DNA]</scope>
</reference>
<dbReference type="AlphaFoldDB" id="A0A2H0U116"/>
<dbReference type="Proteomes" id="UP000230852">
    <property type="component" value="Unassembled WGS sequence"/>
</dbReference>
<organism evidence="3 4">
    <name type="scientific">Candidatus Magasanikbacteria bacterium CG10_big_fil_rev_8_21_14_0_10_36_16</name>
    <dbReference type="NCBI Taxonomy" id="1974645"/>
    <lineage>
        <taxon>Bacteria</taxon>
        <taxon>Candidatus Magasanikiibacteriota</taxon>
    </lineage>
</organism>
<feature type="compositionally biased region" description="Basic and acidic residues" evidence="1">
    <location>
        <begin position="153"/>
        <end position="164"/>
    </location>
</feature>
<gene>
    <name evidence="3" type="ORF">COU28_01205</name>
</gene>
<dbReference type="EMBL" id="PFBU01000022">
    <property type="protein sequence ID" value="PIR78512.1"/>
    <property type="molecule type" value="Genomic_DNA"/>
</dbReference>